<evidence type="ECO:0000313" key="2">
    <source>
        <dbReference type="Proteomes" id="UP000275401"/>
    </source>
</evidence>
<proteinExistence type="predicted"/>
<protein>
    <submittedName>
        <fullName evidence="1">Uncharacterized protein</fullName>
    </submittedName>
</protein>
<evidence type="ECO:0000313" key="1">
    <source>
        <dbReference type="EMBL" id="RNG38011.1"/>
    </source>
</evidence>
<sequence>MASTITQRRTRARRLYTGEPHATALNEVRRHADVLPAASTRAQQDLEMRVLAALVSDFGVHCPGDDGPFALRWVGPREDSLVLAAAEAHRERVMRSLLAAGGADAVQGAPPGPGQKWITLAGPSGGTLLLPRDHGPALRRAVEELA</sequence>
<keyword evidence="2" id="KW-1185">Reference proteome</keyword>
<comment type="caution">
    <text evidence="1">The sequence shown here is derived from an EMBL/GenBank/DDBJ whole genome shotgun (WGS) entry which is preliminary data.</text>
</comment>
<dbReference type="AlphaFoldDB" id="A0A3M8XAM0"/>
<dbReference type="EMBL" id="RIBZ01000031">
    <property type="protein sequence ID" value="RNG38011.1"/>
    <property type="molecule type" value="Genomic_DNA"/>
</dbReference>
<gene>
    <name evidence="1" type="ORF">EEJ42_02200</name>
</gene>
<reference evidence="1 2" key="1">
    <citation type="submission" date="2018-11" db="EMBL/GenBank/DDBJ databases">
        <title>The Potential of Streptomyces as Biocontrol Agents against the Tomato grey mould, Botrytis cinerea (Gray mold) Frontiers in Microbiology.</title>
        <authorList>
            <person name="Li D."/>
        </authorList>
    </citation>
    <scope>NUCLEOTIDE SEQUENCE [LARGE SCALE GENOMIC DNA]</scope>
    <source>
        <strain evidence="1 2">NEAU-LD23</strain>
    </source>
</reference>
<dbReference type="Proteomes" id="UP000275401">
    <property type="component" value="Unassembled WGS sequence"/>
</dbReference>
<feature type="non-terminal residue" evidence="1">
    <location>
        <position position="146"/>
    </location>
</feature>
<name>A0A3M8XAM0_9ACTN</name>
<accession>A0A3M8XAM0</accession>
<organism evidence="1 2">
    <name type="scientific">Streptomyces botrytidirepellens</name>
    <dbReference type="NCBI Taxonomy" id="2486417"/>
    <lineage>
        <taxon>Bacteria</taxon>
        <taxon>Bacillati</taxon>
        <taxon>Actinomycetota</taxon>
        <taxon>Actinomycetes</taxon>
        <taxon>Kitasatosporales</taxon>
        <taxon>Streptomycetaceae</taxon>
        <taxon>Streptomyces</taxon>
    </lineage>
</organism>